<organism evidence="3 4">
    <name type="scientific">Larsenimonas rhizosphaerae</name>
    <dbReference type="NCBI Taxonomy" id="2944682"/>
    <lineage>
        <taxon>Bacteria</taxon>
        <taxon>Pseudomonadati</taxon>
        <taxon>Pseudomonadota</taxon>
        <taxon>Gammaproteobacteria</taxon>
        <taxon>Oceanospirillales</taxon>
        <taxon>Halomonadaceae</taxon>
        <taxon>Larsenimonas</taxon>
    </lineage>
</organism>
<feature type="transmembrane region" description="Helical" evidence="1">
    <location>
        <begin position="121"/>
        <end position="140"/>
    </location>
</feature>
<comment type="caution">
    <text evidence="3">The sequence shown here is derived from an EMBL/GenBank/DDBJ whole genome shotgun (WGS) entry which is preliminary data.</text>
</comment>
<name>A0AA41ZHG2_9GAMM</name>
<accession>A0AA41ZHG2</accession>
<evidence type="ECO:0000313" key="3">
    <source>
        <dbReference type="EMBL" id="MCX2525309.1"/>
    </source>
</evidence>
<dbReference type="Pfam" id="PF07331">
    <property type="entry name" value="TctB"/>
    <property type="match status" value="1"/>
</dbReference>
<dbReference type="InterPro" id="IPR009936">
    <property type="entry name" value="DUF1468"/>
</dbReference>
<dbReference type="EMBL" id="JAPIVE010000004">
    <property type="protein sequence ID" value="MCX2525309.1"/>
    <property type="molecule type" value="Genomic_DNA"/>
</dbReference>
<keyword evidence="1" id="KW-0812">Transmembrane</keyword>
<proteinExistence type="predicted"/>
<feature type="transmembrane region" description="Helical" evidence="1">
    <location>
        <begin position="34"/>
        <end position="55"/>
    </location>
</feature>
<feature type="transmembrane region" description="Helical" evidence="1">
    <location>
        <begin position="76"/>
        <end position="93"/>
    </location>
</feature>
<keyword evidence="4" id="KW-1185">Reference proteome</keyword>
<dbReference type="AlphaFoldDB" id="A0AA41ZHG2"/>
<evidence type="ECO:0000259" key="2">
    <source>
        <dbReference type="Pfam" id="PF07331"/>
    </source>
</evidence>
<evidence type="ECO:0000256" key="1">
    <source>
        <dbReference type="SAM" id="Phobius"/>
    </source>
</evidence>
<keyword evidence="1" id="KW-0472">Membrane</keyword>
<feature type="transmembrane region" description="Helical" evidence="1">
    <location>
        <begin position="99"/>
        <end position="116"/>
    </location>
</feature>
<dbReference type="Proteomes" id="UP001165678">
    <property type="component" value="Unassembled WGS sequence"/>
</dbReference>
<gene>
    <name evidence="3" type="ORF">OQ287_13775</name>
</gene>
<reference evidence="3" key="1">
    <citation type="submission" date="2022-11" db="EMBL/GenBank/DDBJ databases">
        <title>Larsenimonas rhizosphaerae sp. nov., isolated from a tidal mudflat.</title>
        <authorList>
            <person name="Lee S.D."/>
            <person name="Kim I.S."/>
        </authorList>
    </citation>
    <scope>NUCLEOTIDE SEQUENCE</scope>
    <source>
        <strain evidence="3">GH2-1</strain>
    </source>
</reference>
<protein>
    <submittedName>
        <fullName evidence="3">Tripartite tricarboxylate transporter TctB family protein</fullName>
    </submittedName>
</protein>
<evidence type="ECO:0000313" key="4">
    <source>
        <dbReference type="Proteomes" id="UP001165678"/>
    </source>
</evidence>
<sequence>MSARNDLMSGLMLAGLGALVFARATTFPALAGMAYGPGLFPSIAAVGLMICGALLTITGVRKRSVRVTRKPLDRRASGRIALLLLTVLGYGLLLEPLGFHPASILAVTSAACIFGLPLLRALLLAVLLTVLVHAVFYSLMHVPLPWGVLTPIAW</sequence>
<dbReference type="RefSeq" id="WP_265896824.1">
    <property type="nucleotide sequence ID" value="NZ_JAPIVE010000004.1"/>
</dbReference>
<feature type="domain" description="DUF1468" evidence="2">
    <location>
        <begin position="9"/>
        <end position="145"/>
    </location>
</feature>
<keyword evidence="1" id="KW-1133">Transmembrane helix</keyword>